<gene>
    <name evidence="1" type="ORF">CNQ36_24250</name>
</gene>
<accession>A0A494V558</accession>
<dbReference type="Pfam" id="PF14390">
    <property type="entry name" value="DUF4420"/>
    <property type="match status" value="1"/>
</dbReference>
<protein>
    <submittedName>
        <fullName evidence="1">PD-(D/E)XK motif protein</fullName>
    </submittedName>
</protein>
<keyword evidence="2" id="KW-1185">Reference proteome</keyword>
<reference evidence="1 2" key="1">
    <citation type="submission" date="2017-09" db="EMBL/GenBank/DDBJ databases">
        <authorList>
            <person name="Zhang H."/>
            <person name="Hu S."/>
            <person name="Xu J."/>
            <person name="He Z."/>
        </authorList>
    </citation>
    <scope>NUCLEOTIDE SEQUENCE [LARGE SCALE GENOMIC DNA]</scope>
    <source>
        <strain evidence="1 2">TXX3120</strain>
    </source>
</reference>
<dbReference type="InterPro" id="IPR025534">
    <property type="entry name" value="DUF4420"/>
</dbReference>
<dbReference type="EMBL" id="CP023407">
    <property type="protein sequence ID" value="AYL38239.1"/>
    <property type="molecule type" value="Genomic_DNA"/>
</dbReference>
<dbReference type="GeneID" id="93885965"/>
<dbReference type="RefSeq" id="WP_048459191.1">
    <property type="nucleotide sequence ID" value="NZ_CP023407.1"/>
</dbReference>
<dbReference type="AlphaFoldDB" id="A0A494V558"/>
<evidence type="ECO:0000313" key="1">
    <source>
        <dbReference type="EMBL" id="AYL38239.1"/>
    </source>
</evidence>
<sequence length="334" mass="37157">MIDEALWQELEVPQTNRGRSTRRLFPESGHDIHVGVSHPGRQRMLLVRGGSRAVDRARPLLVDLRETHGLSLSCNSVSNREFELQISLTAGELREVFTPLAEDIARTSKDASSETVLERAVRRFAYWQQLMRSVGSQGLGREARLGLYGELRYLRTHLLAALPTRAAVEAWTGPEGSNQDFQLPSVAIEVKTTAKKNASTVRIANERQLDDRGVGRLVLVHLALDERRGGLGESLNSVVDDIRAAADLASASALFESRLIQSGYLPHQRDLYDEPRYTLRRADLWAVDEGFPRIVETDLPNGVGNCAYDISVIALEKHRTTTEQVTEVIRGTDG</sequence>
<dbReference type="KEGG" id="sfug:CNQ36_24250"/>
<name>A0A494V558_9ACTN</name>
<proteinExistence type="predicted"/>
<organism evidence="1 2">
    <name type="scientific">Streptomyces fungicidicus</name>
    <dbReference type="NCBI Taxonomy" id="68203"/>
    <lineage>
        <taxon>Bacteria</taxon>
        <taxon>Bacillati</taxon>
        <taxon>Actinomycetota</taxon>
        <taxon>Actinomycetes</taxon>
        <taxon>Kitasatosporales</taxon>
        <taxon>Streptomycetaceae</taxon>
        <taxon>Streptomyces</taxon>
    </lineage>
</organism>
<dbReference type="Proteomes" id="UP000282170">
    <property type="component" value="Chromosome"/>
</dbReference>
<evidence type="ECO:0000313" key="2">
    <source>
        <dbReference type="Proteomes" id="UP000282170"/>
    </source>
</evidence>